<proteinExistence type="predicted"/>
<reference evidence="1 2" key="1">
    <citation type="submission" date="2016-10" db="EMBL/GenBank/DDBJ databases">
        <authorList>
            <person name="de Groot N.N."/>
        </authorList>
    </citation>
    <scope>NUCLEOTIDE SEQUENCE [LARGE SCALE GENOMIC DNA]</scope>
    <source>
        <strain evidence="1 2">DSM 378</strain>
    </source>
</reference>
<dbReference type="EMBL" id="FOFJ01000009">
    <property type="protein sequence ID" value="SEQ30283.1"/>
    <property type="molecule type" value="Genomic_DNA"/>
</dbReference>
<evidence type="ECO:0000313" key="1">
    <source>
        <dbReference type="EMBL" id="SEQ30283.1"/>
    </source>
</evidence>
<gene>
    <name evidence="1" type="ORF">SAMN04244573_01343</name>
</gene>
<organism evidence="1 2">
    <name type="scientific">Azotobacter beijerinckii</name>
    <dbReference type="NCBI Taxonomy" id="170623"/>
    <lineage>
        <taxon>Bacteria</taxon>
        <taxon>Pseudomonadati</taxon>
        <taxon>Pseudomonadota</taxon>
        <taxon>Gammaproteobacteria</taxon>
        <taxon>Pseudomonadales</taxon>
        <taxon>Pseudomonadaceae</taxon>
        <taxon>Azotobacter</taxon>
    </lineage>
</organism>
<accession>A0A1H9EYJ3</accession>
<dbReference type="Proteomes" id="UP000199267">
    <property type="component" value="Unassembled WGS sequence"/>
</dbReference>
<sequence>MDFVAAFMEIAILKADPLPASHDATGLFQGSVALRRYDKINDEIIDHLFGLIAKNSLASGTDIGYSTTSTYHEHYVRQHICNVGNFFPIIFTYSHCKYHLPCQM</sequence>
<evidence type="ECO:0000313" key="2">
    <source>
        <dbReference type="Proteomes" id="UP000199267"/>
    </source>
</evidence>
<protein>
    <submittedName>
        <fullName evidence="1">Uncharacterized protein</fullName>
    </submittedName>
</protein>
<dbReference type="AlphaFoldDB" id="A0A1H9EYJ3"/>
<name>A0A1H9EYJ3_9GAMM</name>